<name>A0A8H3INW3_9LECA</name>
<comment type="caution">
    <text evidence="3">The sequence shown here is derived from an EMBL/GenBank/DDBJ whole genome shotgun (WGS) entry which is preliminary data.</text>
</comment>
<reference evidence="3" key="1">
    <citation type="submission" date="2021-03" db="EMBL/GenBank/DDBJ databases">
        <authorList>
            <person name="Tagirdzhanova G."/>
        </authorList>
    </citation>
    <scope>NUCLEOTIDE SEQUENCE</scope>
</reference>
<dbReference type="Pfam" id="PF00651">
    <property type="entry name" value="BTB"/>
    <property type="match status" value="1"/>
</dbReference>
<dbReference type="CDD" id="cd18186">
    <property type="entry name" value="BTB_POZ_ZBTB_KLHL-like"/>
    <property type="match status" value="1"/>
</dbReference>
<dbReference type="PROSITE" id="PS50097">
    <property type="entry name" value="BTB"/>
    <property type="match status" value="1"/>
</dbReference>
<protein>
    <recommendedName>
        <fullName evidence="2">BTB domain-containing protein</fullName>
    </recommendedName>
</protein>
<feature type="region of interest" description="Disordered" evidence="1">
    <location>
        <begin position="1"/>
        <end position="22"/>
    </location>
</feature>
<organism evidence="3 4">
    <name type="scientific">Alectoria fallacina</name>
    <dbReference type="NCBI Taxonomy" id="1903189"/>
    <lineage>
        <taxon>Eukaryota</taxon>
        <taxon>Fungi</taxon>
        <taxon>Dikarya</taxon>
        <taxon>Ascomycota</taxon>
        <taxon>Pezizomycotina</taxon>
        <taxon>Lecanoromycetes</taxon>
        <taxon>OSLEUM clade</taxon>
        <taxon>Lecanoromycetidae</taxon>
        <taxon>Lecanorales</taxon>
        <taxon>Lecanorineae</taxon>
        <taxon>Parmeliaceae</taxon>
        <taxon>Alectoria</taxon>
    </lineage>
</organism>
<accession>A0A8H3INW3</accession>
<dbReference type="Gene3D" id="3.30.710.10">
    <property type="entry name" value="Potassium Channel Kv1.1, Chain A"/>
    <property type="match status" value="1"/>
</dbReference>
<dbReference type="Proteomes" id="UP000664203">
    <property type="component" value="Unassembled WGS sequence"/>
</dbReference>
<feature type="domain" description="BTB" evidence="2">
    <location>
        <begin position="33"/>
        <end position="102"/>
    </location>
</feature>
<evidence type="ECO:0000313" key="3">
    <source>
        <dbReference type="EMBL" id="CAF9920559.1"/>
    </source>
</evidence>
<dbReference type="PANTHER" id="PTHR47843:SF2">
    <property type="entry name" value="BTB DOMAIN-CONTAINING PROTEIN"/>
    <property type="match status" value="1"/>
</dbReference>
<dbReference type="InterPro" id="IPR000210">
    <property type="entry name" value="BTB/POZ_dom"/>
</dbReference>
<dbReference type="PANTHER" id="PTHR47843">
    <property type="entry name" value="BTB DOMAIN-CONTAINING PROTEIN-RELATED"/>
    <property type="match status" value="1"/>
</dbReference>
<evidence type="ECO:0000259" key="2">
    <source>
        <dbReference type="PROSITE" id="PS50097"/>
    </source>
</evidence>
<evidence type="ECO:0000256" key="1">
    <source>
        <dbReference type="SAM" id="MobiDB-lite"/>
    </source>
</evidence>
<sequence>MVKSEDKMSSSSADSTEHVNKKRRIDKDSFGTNMVQVKVGPGKKLFKLHKKILCNVAPYFEAAFEGGFVEVTEQVLELPDEDAAMFRHFELWVYTGDVLATGESDADISWDSLVGLYIFGEIRGIPNLQNAAIDALIDKQSSQNAIPTRFLPRVYDSTPEDSSLRRLFVDWVACLAAMIPNDRYTPTPPEAPHQWFKKTARMNYPKDFLFDLAFAQYQLRTGDKTVMSDFKSKRADYYVKPRAATSKSPVNGQE</sequence>
<dbReference type="EMBL" id="CAJPDR010000137">
    <property type="protein sequence ID" value="CAF9920559.1"/>
    <property type="molecule type" value="Genomic_DNA"/>
</dbReference>
<gene>
    <name evidence="3" type="ORF">ALECFALPRED_001564</name>
</gene>
<dbReference type="OrthoDB" id="194443at2759"/>
<keyword evidence="4" id="KW-1185">Reference proteome</keyword>
<proteinExistence type="predicted"/>
<dbReference type="InterPro" id="IPR011333">
    <property type="entry name" value="SKP1/BTB/POZ_sf"/>
</dbReference>
<dbReference type="SUPFAM" id="SSF54695">
    <property type="entry name" value="POZ domain"/>
    <property type="match status" value="1"/>
</dbReference>
<evidence type="ECO:0000313" key="4">
    <source>
        <dbReference type="Proteomes" id="UP000664203"/>
    </source>
</evidence>
<dbReference type="AlphaFoldDB" id="A0A8H3INW3"/>